<dbReference type="OrthoDB" id="5981048at2759"/>
<feature type="coiled-coil region" evidence="1">
    <location>
        <begin position="495"/>
        <end position="525"/>
    </location>
</feature>
<feature type="coiled-coil region" evidence="1">
    <location>
        <begin position="238"/>
        <end position="340"/>
    </location>
</feature>
<dbReference type="PANTHER" id="PTHR47080">
    <property type="entry name" value="CHROMOSOME 16 OPEN READING FRAME 96"/>
    <property type="match status" value="1"/>
</dbReference>
<feature type="compositionally biased region" description="Polar residues" evidence="2">
    <location>
        <begin position="109"/>
        <end position="124"/>
    </location>
</feature>
<proteinExistence type="predicted"/>
<feature type="domain" description="DUF4795" evidence="3">
    <location>
        <begin position="490"/>
        <end position="691"/>
    </location>
</feature>
<dbReference type="PANTHER" id="PTHR47080:SF2">
    <property type="entry name" value="GLUTAMINE-RICH PROTEIN 2"/>
    <property type="match status" value="1"/>
</dbReference>
<reference evidence="5" key="1">
    <citation type="journal article" date="2017" name="bioRxiv">
        <title>Comparative analysis of the genomes of Stylophora pistillata and Acropora digitifera provides evidence for extensive differences between species of corals.</title>
        <authorList>
            <person name="Voolstra C.R."/>
            <person name="Li Y."/>
            <person name="Liew Y.J."/>
            <person name="Baumgarten S."/>
            <person name="Zoccola D."/>
            <person name="Flot J.-F."/>
            <person name="Tambutte S."/>
            <person name="Allemand D."/>
            <person name="Aranda M."/>
        </authorList>
    </citation>
    <scope>NUCLEOTIDE SEQUENCE [LARGE SCALE GENOMIC DNA]</scope>
</reference>
<dbReference type="Proteomes" id="UP000225706">
    <property type="component" value="Unassembled WGS sequence"/>
</dbReference>
<evidence type="ECO:0000313" key="5">
    <source>
        <dbReference type="Proteomes" id="UP000225706"/>
    </source>
</evidence>
<evidence type="ECO:0000256" key="2">
    <source>
        <dbReference type="SAM" id="MobiDB-lite"/>
    </source>
</evidence>
<evidence type="ECO:0000259" key="3">
    <source>
        <dbReference type="Pfam" id="PF16043"/>
    </source>
</evidence>
<dbReference type="Pfam" id="PF16043">
    <property type="entry name" value="DUF4795"/>
    <property type="match status" value="1"/>
</dbReference>
<sequence>MPTFIELKQLLDIALTTPEVGTVNFNILRMFLQELLRHLSIENKAIDIDALTGEHKSAIDFIKDEYADATSQEKRSLEVIQVKETSEIMMGPEAGSTNPFLSCERPEQESPTAVNGEQSEGEQLTSVETVPTEESELDASLKKESKLDASVTEGEFSVTPPKSGSFPVKDQPPSTRSSVFLLGRSDSLKSLKRRVSELQERVEFLESQPPPDVSDSVRSVASLVRKESKTPAHDFVELINIKRTLDALENSLEGLTEMVDALASDLNELKGSLPKVHNTSTDLCSDIEELRKSVEEMKEEKANKEEGEEISKLTNIEKKMDRFEGELSTLKEAIAEITNRPRSPRVLVTPDDVQTENVKDVIQEIDPKIQETLDAHEKQLQGLEVHIQEVEGSLDGVSSKLSGVEQAATDTLTKLEVCGEEINEIKTKQESSEKELKNHKLQIEDKEMQIHQLRNAMTLMKCESIQRANVEATDKKKEETSTSRHRAYSVDREELSLIRAMIFELQEEKEELKQTDIRLNDELHRKQRHLDDLYNIVDELRDVKVDKELLNVRFELKADRRDVETKIGREDFEHCVGLIDQSLRDLLQRLEGYENALKLAIEAIHSDVGKKLDREEVEPLKRYLESRMESMKPKPVERPPPEEFAAGIRKQFLVDHNCISCDRPVKYAREETFPPLPMMRCMPGSKSTRPYTTFELEQIRQHMLQGGLTMTKERFELLEKQRSKLQKEILRLSGVNDLRELAEVTARACGGVHTLTYPHSQSVVRGLQLNRDDLDFLVPQKEIQPVDILGQDGHIYKGLLESLPTTLPHIPQKSKTSELKNVSRNLRRGTTPTSPGLQKAAEDQIESC</sequence>
<dbReference type="InterPro" id="IPR032013">
    <property type="entry name" value="DUF4795"/>
</dbReference>
<gene>
    <name evidence="4" type="ORF">AWC38_SpisGene15059</name>
</gene>
<feature type="region of interest" description="Disordered" evidence="2">
    <location>
        <begin position="90"/>
        <end position="175"/>
    </location>
</feature>
<evidence type="ECO:0000256" key="1">
    <source>
        <dbReference type="SAM" id="Coils"/>
    </source>
</evidence>
<dbReference type="Gene3D" id="1.10.287.1490">
    <property type="match status" value="1"/>
</dbReference>
<accession>A0A2B4RVV7</accession>
<feature type="coiled-coil region" evidence="1">
    <location>
        <begin position="422"/>
        <end position="463"/>
    </location>
</feature>
<evidence type="ECO:0000313" key="4">
    <source>
        <dbReference type="EMBL" id="PFX20467.1"/>
    </source>
</evidence>
<feature type="compositionally biased region" description="Polar residues" evidence="2">
    <location>
        <begin position="819"/>
        <end position="836"/>
    </location>
</feature>
<organism evidence="4 5">
    <name type="scientific">Stylophora pistillata</name>
    <name type="common">Smooth cauliflower coral</name>
    <dbReference type="NCBI Taxonomy" id="50429"/>
    <lineage>
        <taxon>Eukaryota</taxon>
        <taxon>Metazoa</taxon>
        <taxon>Cnidaria</taxon>
        <taxon>Anthozoa</taxon>
        <taxon>Hexacorallia</taxon>
        <taxon>Scleractinia</taxon>
        <taxon>Astrocoeniina</taxon>
        <taxon>Pocilloporidae</taxon>
        <taxon>Stylophora</taxon>
    </lineage>
</organism>
<keyword evidence="1" id="KW-0175">Coiled coil</keyword>
<dbReference type="STRING" id="50429.A0A2B4RVV7"/>
<keyword evidence="5" id="KW-1185">Reference proteome</keyword>
<name>A0A2B4RVV7_STYPI</name>
<feature type="region of interest" description="Disordered" evidence="2">
    <location>
        <begin position="807"/>
        <end position="848"/>
    </location>
</feature>
<dbReference type="EMBL" id="LSMT01000315">
    <property type="protein sequence ID" value="PFX20467.1"/>
    <property type="molecule type" value="Genomic_DNA"/>
</dbReference>
<comment type="caution">
    <text evidence="4">The sequence shown here is derived from an EMBL/GenBank/DDBJ whole genome shotgun (WGS) entry which is preliminary data.</text>
</comment>
<dbReference type="AlphaFoldDB" id="A0A2B4RVV7"/>
<protein>
    <recommendedName>
        <fullName evidence="3">DUF4795 domain-containing protein</fullName>
    </recommendedName>
</protein>